<reference evidence="1 2" key="1">
    <citation type="journal article" date="2024" name="Ann. Entomol. Soc. Am.">
        <title>Genomic analyses of the southern and eastern yellowjacket wasps (Hymenoptera: Vespidae) reveal evolutionary signatures of social life.</title>
        <authorList>
            <person name="Catto M.A."/>
            <person name="Caine P.B."/>
            <person name="Orr S.E."/>
            <person name="Hunt B.G."/>
            <person name="Goodisman M.A.D."/>
        </authorList>
    </citation>
    <scope>NUCLEOTIDE SEQUENCE [LARGE SCALE GENOMIC DNA]</scope>
    <source>
        <strain evidence="1">232</strain>
        <tissue evidence="1">Head and thorax</tissue>
    </source>
</reference>
<sequence length="74" mass="8567">MPPTIEPRLADQLGHPTRLFGGETSLRNNTQTYTRLNEGESSFNSLEILQSCRIDCYLNCNFFQRKYVNFNYAA</sequence>
<evidence type="ECO:0000313" key="2">
    <source>
        <dbReference type="Proteomes" id="UP001607303"/>
    </source>
</evidence>
<gene>
    <name evidence="1" type="ORF">V1477_001407</name>
</gene>
<name>A0ABD2CZA8_VESMC</name>
<keyword evidence="2" id="KW-1185">Reference proteome</keyword>
<dbReference type="Proteomes" id="UP001607303">
    <property type="component" value="Unassembled WGS sequence"/>
</dbReference>
<organism evidence="1 2">
    <name type="scientific">Vespula maculifrons</name>
    <name type="common">Eastern yellow jacket</name>
    <name type="synonym">Wasp</name>
    <dbReference type="NCBI Taxonomy" id="7453"/>
    <lineage>
        <taxon>Eukaryota</taxon>
        <taxon>Metazoa</taxon>
        <taxon>Ecdysozoa</taxon>
        <taxon>Arthropoda</taxon>
        <taxon>Hexapoda</taxon>
        <taxon>Insecta</taxon>
        <taxon>Pterygota</taxon>
        <taxon>Neoptera</taxon>
        <taxon>Endopterygota</taxon>
        <taxon>Hymenoptera</taxon>
        <taxon>Apocrita</taxon>
        <taxon>Aculeata</taxon>
        <taxon>Vespoidea</taxon>
        <taxon>Vespidae</taxon>
        <taxon>Vespinae</taxon>
        <taxon>Vespula</taxon>
    </lineage>
</organism>
<comment type="caution">
    <text evidence="1">The sequence shown here is derived from an EMBL/GenBank/DDBJ whole genome shotgun (WGS) entry which is preliminary data.</text>
</comment>
<protein>
    <submittedName>
        <fullName evidence="1">Uncharacterized protein</fullName>
    </submittedName>
</protein>
<accession>A0ABD2CZA8</accession>
<dbReference type="AlphaFoldDB" id="A0ABD2CZA8"/>
<proteinExistence type="predicted"/>
<evidence type="ECO:0000313" key="1">
    <source>
        <dbReference type="EMBL" id="KAL2750422.1"/>
    </source>
</evidence>
<dbReference type="EMBL" id="JAYRBN010000013">
    <property type="protein sequence ID" value="KAL2750422.1"/>
    <property type="molecule type" value="Genomic_DNA"/>
</dbReference>